<dbReference type="EMBL" id="LGIA01000150">
    <property type="protein sequence ID" value="KOH44921.1"/>
    <property type="molecule type" value="Genomic_DNA"/>
</dbReference>
<gene>
    <name evidence="1" type="ORF">NC99_22330</name>
</gene>
<keyword evidence="2" id="KW-1185">Reference proteome</keyword>
<name>A0A0L8V8Z4_9BACT</name>
<dbReference type="STRING" id="1409788.NC99_22330"/>
<sequence length="45" mass="5332">MKTYPVKKVPPIYHVIPDGHHDFNVWKDSQCKFVHLLFKLVVTPE</sequence>
<proteinExistence type="predicted"/>
<dbReference type="Proteomes" id="UP000036958">
    <property type="component" value="Unassembled WGS sequence"/>
</dbReference>
<organism evidence="1 2">
    <name type="scientific">Sunxiuqinia dokdonensis</name>
    <dbReference type="NCBI Taxonomy" id="1409788"/>
    <lineage>
        <taxon>Bacteria</taxon>
        <taxon>Pseudomonadati</taxon>
        <taxon>Bacteroidota</taxon>
        <taxon>Bacteroidia</taxon>
        <taxon>Marinilabiliales</taxon>
        <taxon>Prolixibacteraceae</taxon>
        <taxon>Sunxiuqinia</taxon>
    </lineage>
</organism>
<dbReference type="AlphaFoldDB" id="A0A0L8V8Z4"/>
<reference evidence="2" key="1">
    <citation type="submission" date="2015-07" db="EMBL/GenBank/DDBJ databases">
        <title>Genome sequencing of Sunxiuqinia dokdonensis strain SK.</title>
        <authorList>
            <person name="Ahn S."/>
            <person name="Kim B.-C."/>
        </authorList>
    </citation>
    <scope>NUCLEOTIDE SEQUENCE [LARGE SCALE GENOMIC DNA]</scope>
    <source>
        <strain evidence="2">SK</strain>
    </source>
</reference>
<protein>
    <submittedName>
        <fullName evidence="1">Uncharacterized protein</fullName>
    </submittedName>
</protein>
<evidence type="ECO:0000313" key="1">
    <source>
        <dbReference type="EMBL" id="KOH44921.1"/>
    </source>
</evidence>
<evidence type="ECO:0000313" key="2">
    <source>
        <dbReference type="Proteomes" id="UP000036958"/>
    </source>
</evidence>
<accession>A0A0L8V8Z4</accession>
<comment type="caution">
    <text evidence="1">The sequence shown here is derived from an EMBL/GenBank/DDBJ whole genome shotgun (WGS) entry which is preliminary data.</text>
</comment>